<dbReference type="Pfam" id="PF03269">
    <property type="entry name" value="DUF268"/>
    <property type="match status" value="1"/>
</dbReference>
<evidence type="ECO:0000313" key="1">
    <source>
        <dbReference type="EMBL" id="WNO05822.1"/>
    </source>
</evidence>
<sequence length="261" mass="29636">MKKILKKIHWITSSQLGFDFFVFLKSLRGIPRFLKDWREFSQKYDGVLTLTPCLHDRYEEGGSTNTEYFWQDLLVARWIFEAKPEKHVDVGSRVDGFVAHVASYREIEVFDVRPIRTKLTNISFKQADLMNGIDESLTSGGYCDSISCLHALEHFGLGRYGDPVDANGHVRGFANMAKLLRPGGTFYLAVPIGREKVEFNANRIFDPRSIIRLAQANVLSLQRLVVITNGSTVKDAQPIDNELQALANEDYGLGIFVFKKQ</sequence>
<dbReference type="Gene3D" id="3.40.50.150">
    <property type="entry name" value="Vaccinia Virus protein VP39"/>
    <property type="match status" value="1"/>
</dbReference>
<accession>A0ABZ0B4M6</accession>
<organism evidence="1 2">
    <name type="scientific">Rhodoferax mekongensis</name>
    <dbReference type="NCBI Taxonomy" id="3068341"/>
    <lineage>
        <taxon>Bacteria</taxon>
        <taxon>Pseudomonadati</taxon>
        <taxon>Pseudomonadota</taxon>
        <taxon>Betaproteobacteria</taxon>
        <taxon>Burkholderiales</taxon>
        <taxon>Comamonadaceae</taxon>
        <taxon>Rhodoferax</taxon>
    </lineage>
</organism>
<dbReference type="RefSeq" id="WP_313868555.1">
    <property type="nucleotide sequence ID" value="NZ_CP132507.1"/>
</dbReference>
<dbReference type="SUPFAM" id="SSF53335">
    <property type="entry name" value="S-adenosyl-L-methionine-dependent methyltransferases"/>
    <property type="match status" value="1"/>
</dbReference>
<reference evidence="1 2" key="1">
    <citation type="submission" date="2023-08" db="EMBL/GenBank/DDBJ databases">
        <title>Rhodoferax potami sp. nov. and Rhodoferax mekongensis sp. nov., isolated from the Mekong River in Thailand.</title>
        <authorList>
            <person name="Kitikhun S."/>
            <person name="Charoenyingcharoen P."/>
            <person name="Siriarchawattana P."/>
            <person name="Likhitrattanapisal S."/>
            <person name="Nilsakha T."/>
            <person name="Chanpet A."/>
            <person name="Rattanawaree P."/>
            <person name="Ingsriswang S."/>
        </authorList>
    </citation>
    <scope>NUCLEOTIDE SEQUENCE [LARGE SCALE GENOMIC DNA]</scope>
    <source>
        <strain evidence="1 2">TBRC 17307</strain>
    </source>
</reference>
<protein>
    <submittedName>
        <fullName evidence="1">DUF268 domain-containing protein</fullName>
    </submittedName>
</protein>
<dbReference type="InterPro" id="IPR004951">
    <property type="entry name" value="DUF268_CAE_spp"/>
</dbReference>
<proteinExistence type="predicted"/>
<name>A0ABZ0B4M6_9BURK</name>
<evidence type="ECO:0000313" key="2">
    <source>
        <dbReference type="Proteomes" id="UP001302257"/>
    </source>
</evidence>
<dbReference type="Proteomes" id="UP001302257">
    <property type="component" value="Chromosome"/>
</dbReference>
<keyword evidence="2" id="KW-1185">Reference proteome</keyword>
<dbReference type="InterPro" id="IPR029063">
    <property type="entry name" value="SAM-dependent_MTases_sf"/>
</dbReference>
<dbReference type="EMBL" id="CP132507">
    <property type="protein sequence ID" value="WNO05822.1"/>
    <property type="molecule type" value="Genomic_DNA"/>
</dbReference>
<gene>
    <name evidence="1" type="ORF">RAN89_05150</name>
</gene>